<comment type="caution">
    <text evidence="1">The sequence shown here is derived from an EMBL/GenBank/DDBJ whole genome shotgun (WGS) entry which is preliminary data.</text>
</comment>
<keyword evidence="2" id="KW-1185">Reference proteome</keyword>
<protein>
    <submittedName>
        <fullName evidence="1">UBN2_3 domain-containing protein</fullName>
    </submittedName>
</protein>
<dbReference type="PANTHER" id="PTHR37610:SF40">
    <property type="entry name" value="OS01G0909600 PROTEIN"/>
    <property type="match status" value="1"/>
</dbReference>
<dbReference type="InParanoid" id="A0A1Q3D1B5"/>
<dbReference type="Pfam" id="PF14223">
    <property type="entry name" value="Retrotran_gag_2"/>
    <property type="match status" value="1"/>
</dbReference>
<dbReference type="OrthoDB" id="1110035at2759"/>
<evidence type="ECO:0000313" key="2">
    <source>
        <dbReference type="Proteomes" id="UP000187406"/>
    </source>
</evidence>
<name>A0A1Q3D1B5_CEPFO</name>
<dbReference type="AlphaFoldDB" id="A0A1Q3D1B5"/>
<dbReference type="Proteomes" id="UP000187406">
    <property type="component" value="Unassembled WGS sequence"/>
</dbReference>
<sequence>MNGKIKAPNPQDPKFEEWESNDNQVMSWLFNSMEPQVYEIFAYSETSKALWDSLRDMYGHAKNASCVFELQQEISKMERIAGQSFINHLRNLKRKWDELKQYCPIAATIEVYTEREEEDRIFQLLASLRPEYEDMRRQNLMQITLPSLASMCATVNREETR</sequence>
<gene>
    <name evidence="1" type="ORF">CFOL_v3_29668</name>
</gene>
<dbReference type="EMBL" id="BDDD01003833">
    <property type="protein sequence ID" value="GAV86235.1"/>
    <property type="molecule type" value="Genomic_DNA"/>
</dbReference>
<reference evidence="2" key="1">
    <citation type="submission" date="2016-04" db="EMBL/GenBank/DDBJ databases">
        <title>Cephalotus genome sequencing.</title>
        <authorList>
            <person name="Fukushima K."/>
            <person name="Hasebe M."/>
            <person name="Fang X."/>
        </authorList>
    </citation>
    <scope>NUCLEOTIDE SEQUENCE [LARGE SCALE GENOMIC DNA]</scope>
    <source>
        <strain evidence="2">cv. St1</strain>
    </source>
</reference>
<accession>A0A1Q3D1B5</accession>
<evidence type="ECO:0000313" key="1">
    <source>
        <dbReference type="EMBL" id="GAV86235.1"/>
    </source>
</evidence>
<dbReference type="PANTHER" id="PTHR37610">
    <property type="entry name" value="CCHC-TYPE DOMAIN-CONTAINING PROTEIN"/>
    <property type="match status" value="1"/>
</dbReference>
<proteinExistence type="predicted"/>
<organism evidence="1 2">
    <name type="scientific">Cephalotus follicularis</name>
    <name type="common">Albany pitcher plant</name>
    <dbReference type="NCBI Taxonomy" id="3775"/>
    <lineage>
        <taxon>Eukaryota</taxon>
        <taxon>Viridiplantae</taxon>
        <taxon>Streptophyta</taxon>
        <taxon>Embryophyta</taxon>
        <taxon>Tracheophyta</taxon>
        <taxon>Spermatophyta</taxon>
        <taxon>Magnoliopsida</taxon>
        <taxon>eudicotyledons</taxon>
        <taxon>Gunneridae</taxon>
        <taxon>Pentapetalae</taxon>
        <taxon>rosids</taxon>
        <taxon>fabids</taxon>
        <taxon>Oxalidales</taxon>
        <taxon>Cephalotaceae</taxon>
        <taxon>Cephalotus</taxon>
    </lineage>
</organism>